<accession>E6QKZ9</accession>
<sequence>MNSQRHFARFAEKILLSGIVCALCVYAADWAVFTIRGKPLGSVVVERYLQVPLKGNKTEYDGEGERPVPCSRSFLPQSVWIPCWYLTRHSIQADKL</sequence>
<reference evidence="1" key="1">
    <citation type="submission" date="2009-10" db="EMBL/GenBank/DDBJ databases">
        <title>Diversity of trophic interactions inside an arsenic-rich microbial ecosystem.</title>
        <authorList>
            <person name="Bertin P.N."/>
            <person name="Heinrich-Salmeron A."/>
            <person name="Pelletier E."/>
            <person name="Goulhen-Chollet F."/>
            <person name="Arsene-Ploetze F."/>
            <person name="Gallien S."/>
            <person name="Calteau A."/>
            <person name="Vallenet D."/>
            <person name="Casiot C."/>
            <person name="Chane-Woon-Ming B."/>
            <person name="Giloteaux L."/>
            <person name="Barakat M."/>
            <person name="Bonnefoy V."/>
            <person name="Bruneel O."/>
            <person name="Chandler M."/>
            <person name="Cleiss J."/>
            <person name="Duran R."/>
            <person name="Elbaz-Poulichet F."/>
            <person name="Fonknechten N."/>
            <person name="Lauga B."/>
            <person name="Mornico D."/>
            <person name="Ortet P."/>
            <person name="Schaeffer C."/>
            <person name="Siguier P."/>
            <person name="Alexander Thil Smith A."/>
            <person name="Van Dorsselaer A."/>
            <person name="Weissenbach J."/>
            <person name="Medigue C."/>
            <person name="Le Paslier D."/>
        </authorList>
    </citation>
    <scope>NUCLEOTIDE SEQUENCE</scope>
</reference>
<comment type="caution">
    <text evidence="1">The sequence shown here is derived from an EMBL/GenBank/DDBJ whole genome shotgun (WGS) entry which is preliminary data.</text>
</comment>
<gene>
    <name evidence="1" type="ORF">CARN6_1328</name>
</gene>
<dbReference type="EMBL" id="CABQ01000159">
    <property type="protein sequence ID" value="CBI07919.1"/>
    <property type="molecule type" value="Genomic_DNA"/>
</dbReference>
<organism evidence="1">
    <name type="scientific">mine drainage metagenome</name>
    <dbReference type="NCBI Taxonomy" id="410659"/>
    <lineage>
        <taxon>unclassified sequences</taxon>
        <taxon>metagenomes</taxon>
        <taxon>ecological metagenomes</taxon>
    </lineage>
</organism>
<proteinExistence type="predicted"/>
<protein>
    <submittedName>
        <fullName evidence="1">Uncharacterized protein</fullName>
    </submittedName>
</protein>
<name>E6QKZ9_9ZZZZ</name>
<dbReference type="AlphaFoldDB" id="E6QKZ9"/>
<evidence type="ECO:0000313" key="1">
    <source>
        <dbReference type="EMBL" id="CBI07919.1"/>
    </source>
</evidence>